<feature type="region of interest" description="Disordered" evidence="7">
    <location>
        <begin position="16"/>
        <end position="41"/>
    </location>
</feature>
<keyword evidence="2 6" id="KW-0408">Iron</keyword>
<dbReference type="InterPro" id="IPR005123">
    <property type="entry name" value="Oxoglu/Fe-dep_dioxygenase_dom"/>
</dbReference>
<comment type="function">
    <text evidence="3">2-oxoglutarate-dependent dioxygenase essential for auxin catabolism and maintenance of auxin homeostasis in reproductive organs. Catalyzes the irreversible oxidation of indole-3-acetic acid (IAA) to the biologically inactive 2-oxoindole-3-acetic acid (OxIAA).</text>
</comment>
<name>A0AAN9HUG7_CROPI</name>
<feature type="compositionally biased region" description="Basic and acidic residues" evidence="7">
    <location>
        <begin position="16"/>
        <end position="34"/>
    </location>
</feature>
<dbReference type="GO" id="GO:0016491">
    <property type="term" value="F:oxidoreductase activity"/>
    <property type="evidence" value="ECO:0007669"/>
    <property type="project" value="UniProtKB-KW"/>
</dbReference>
<reference evidence="9 10" key="1">
    <citation type="submission" date="2024-01" db="EMBL/GenBank/DDBJ databases">
        <title>The genomes of 5 underutilized Papilionoideae crops provide insights into root nodulation and disease resistanc.</title>
        <authorList>
            <person name="Yuan L."/>
        </authorList>
    </citation>
    <scope>NUCLEOTIDE SEQUENCE [LARGE SCALE GENOMIC DNA]</scope>
    <source>
        <strain evidence="9">ZHUSHIDOU_FW_LH</strain>
        <tissue evidence="9">Leaf</tissue>
    </source>
</reference>
<comment type="caution">
    <text evidence="9">The sequence shown here is derived from an EMBL/GenBank/DDBJ whole genome shotgun (WGS) entry which is preliminary data.</text>
</comment>
<feature type="domain" description="Fe2OG dioxygenase" evidence="8">
    <location>
        <begin position="235"/>
        <end position="338"/>
    </location>
</feature>
<dbReference type="Proteomes" id="UP001372338">
    <property type="component" value="Unassembled WGS sequence"/>
</dbReference>
<dbReference type="Gene3D" id="2.60.120.330">
    <property type="entry name" value="B-lactam Antibiotic, Isopenicillin N Synthase, Chain"/>
    <property type="match status" value="1"/>
</dbReference>
<dbReference type="GO" id="GO:0046872">
    <property type="term" value="F:metal ion binding"/>
    <property type="evidence" value="ECO:0007669"/>
    <property type="project" value="UniProtKB-KW"/>
</dbReference>
<sequence length="387" mass="43551">MEWRRNVWFQTNQKSLERRKEPGSLKEVTKETKQKSSPTNPFSFLEFSTVASQQPAFIAPSPDHSPPPQLPESLFPAAFFFSETSHKMEESIPFIIDLEKISEEKECKKLREACERWGCFRIINHSIPLTLMAEMKSVIGALLELPMEIKKRNTEVIAGSGYMAPSKVNPFYEALGLYDLGSSQAVHNFCSQLDASPHQRQIMEAYGKAIHDLAVKIGQKMAESLGILGADFVDWPCQFRINKYNFTPEAVGSLGVQLHTDSGFLTILQDDENVGGLEVMDNNSGSFLPIPPLPGSLLGNLGDIARVWSNGRFCNVKHRVQCHEASTRFSIATFMLASRKGNVEAPAELVDHDQPRLYQPFIYEDYRKLRVSNEMHTGEALELLRIA</sequence>
<dbReference type="InterPro" id="IPR044861">
    <property type="entry name" value="IPNS-like_FE2OG_OXY"/>
</dbReference>
<evidence type="ECO:0000313" key="9">
    <source>
        <dbReference type="EMBL" id="KAK7252605.1"/>
    </source>
</evidence>
<dbReference type="PROSITE" id="PS51471">
    <property type="entry name" value="FE2OG_OXY"/>
    <property type="match status" value="1"/>
</dbReference>
<evidence type="ECO:0000256" key="3">
    <source>
        <dbReference type="ARBA" id="ARBA00054658"/>
    </source>
</evidence>
<accession>A0AAN9HUG7</accession>
<dbReference type="InterPro" id="IPR027443">
    <property type="entry name" value="IPNS-like_sf"/>
</dbReference>
<dbReference type="Pfam" id="PF03171">
    <property type="entry name" value="2OG-FeII_Oxy"/>
    <property type="match status" value="1"/>
</dbReference>
<organism evidence="9 10">
    <name type="scientific">Crotalaria pallida</name>
    <name type="common">Smooth rattlebox</name>
    <name type="synonym">Crotalaria striata</name>
    <dbReference type="NCBI Taxonomy" id="3830"/>
    <lineage>
        <taxon>Eukaryota</taxon>
        <taxon>Viridiplantae</taxon>
        <taxon>Streptophyta</taxon>
        <taxon>Embryophyta</taxon>
        <taxon>Tracheophyta</taxon>
        <taxon>Spermatophyta</taxon>
        <taxon>Magnoliopsida</taxon>
        <taxon>eudicotyledons</taxon>
        <taxon>Gunneridae</taxon>
        <taxon>Pentapetalae</taxon>
        <taxon>rosids</taxon>
        <taxon>fabids</taxon>
        <taxon>Fabales</taxon>
        <taxon>Fabaceae</taxon>
        <taxon>Papilionoideae</taxon>
        <taxon>50 kb inversion clade</taxon>
        <taxon>genistoids sensu lato</taxon>
        <taxon>core genistoids</taxon>
        <taxon>Crotalarieae</taxon>
        <taxon>Crotalaria</taxon>
    </lineage>
</organism>
<keyword evidence="6" id="KW-0560">Oxidoreductase</keyword>
<dbReference type="InterPro" id="IPR026992">
    <property type="entry name" value="DIOX_N"/>
</dbReference>
<evidence type="ECO:0000256" key="6">
    <source>
        <dbReference type="RuleBase" id="RU003682"/>
    </source>
</evidence>
<evidence type="ECO:0000256" key="5">
    <source>
        <dbReference type="ARBA" id="ARBA00076740"/>
    </source>
</evidence>
<proteinExistence type="inferred from homology"/>
<dbReference type="PANTHER" id="PTHR47990">
    <property type="entry name" value="2-OXOGLUTARATE (2OG) AND FE(II)-DEPENDENT OXYGENASE SUPERFAMILY PROTEIN-RELATED"/>
    <property type="match status" value="1"/>
</dbReference>
<comment type="similarity">
    <text evidence="6">Belongs to the iron/ascorbate-dependent oxidoreductase family.</text>
</comment>
<keyword evidence="1 6" id="KW-0479">Metal-binding</keyword>
<gene>
    <name evidence="9" type="ORF">RIF29_36677</name>
</gene>
<dbReference type="InterPro" id="IPR050231">
    <property type="entry name" value="Iron_ascorbate_oxido_reductase"/>
</dbReference>
<evidence type="ECO:0000256" key="1">
    <source>
        <dbReference type="ARBA" id="ARBA00022723"/>
    </source>
</evidence>
<dbReference type="EMBL" id="JAYWIO010000007">
    <property type="protein sequence ID" value="KAK7252605.1"/>
    <property type="molecule type" value="Genomic_DNA"/>
</dbReference>
<evidence type="ECO:0000313" key="10">
    <source>
        <dbReference type="Proteomes" id="UP001372338"/>
    </source>
</evidence>
<evidence type="ECO:0000256" key="4">
    <source>
        <dbReference type="ARBA" id="ARBA00074102"/>
    </source>
</evidence>
<evidence type="ECO:0000259" key="8">
    <source>
        <dbReference type="PROSITE" id="PS51471"/>
    </source>
</evidence>
<protein>
    <recommendedName>
        <fullName evidence="4">2-oxoglutarate-dependent dioxygenase DAO</fullName>
    </recommendedName>
    <alternativeName>
        <fullName evidence="5">Protein DIOXYGENASE FOR AUXIN OXIDATION</fullName>
    </alternativeName>
</protein>
<evidence type="ECO:0000256" key="2">
    <source>
        <dbReference type="ARBA" id="ARBA00023004"/>
    </source>
</evidence>
<dbReference type="FunFam" id="2.60.120.330:FF:000017">
    <property type="entry name" value="2-oxoglutarate-dependent dioxygenase DAO"/>
    <property type="match status" value="1"/>
</dbReference>
<dbReference type="Pfam" id="PF14226">
    <property type="entry name" value="DIOX_N"/>
    <property type="match status" value="1"/>
</dbReference>
<dbReference type="AlphaFoldDB" id="A0AAN9HUG7"/>
<keyword evidence="10" id="KW-1185">Reference proteome</keyword>
<dbReference type="SUPFAM" id="SSF51197">
    <property type="entry name" value="Clavaminate synthase-like"/>
    <property type="match status" value="1"/>
</dbReference>
<evidence type="ECO:0000256" key="7">
    <source>
        <dbReference type="SAM" id="MobiDB-lite"/>
    </source>
</evidence>